<dbReference type="AlphaFoldDB" id="A0A4Z0WKZ6"/>
<comment type="catalytic activity">
    <reaction evidence="10">
        <text>5,6-dihydrouridine(20) in tRNA + NAD(+) = uridine(20) in tRNA + NADH + H(+)</text>
        <dbReference type="Rhea" id="RHEA:53340"/>
        <dbReference type="Rhea" id="RHEA-COMP:13533"/>
        <dbReference type="Rhea" id="RHEA-COMP:13534"/>
        <dbReference type="ChEBI" id="CHEBI:15378"/>
        <dbReference type="ChEBI" id="CHEBI:57540"/>
        <dbReference type="ChEBI" id="CHEBI:57945"/>
        <dbReference type="ChEBI" id="CHEBI:65315"/>
        <dbReference type="ChEBI" id="CHEBI:74443"/>
        <dbReference type="EC" id="1.3.1.91"/>
    </reaction>
</comment>
<keyword evidence="2 10" id="KW-0820">tRNA-binding</keyword>
<comment type="caution">
    <text evidence="15">The sequence shown here is derived from an EMBL/GenBank/DDBJ whole genome shotgun (WGS) entry which is preliminary data.</text>
</comment>
<dbReference type="InterPro" id="IPR004653">
    <property type="entry name" value="DusA"/>
</dbReference>
<dbReference type="Pfam" id="PF01207">
    <property type="entry name" value="Dus"/>
    <property type="match status" value="1"/>
</dbReference>
<feature type="site" description="Interacts with tRNA; defines subfamily-specific binding signature" evidence="10">
    <location>
        <position position="178"/>
    </location>
</feature>
<dbReference type="EC" id="1.3.1.91" evidence="10"/>
<feature type="binding site" evidence="10 13">
    <location>
        <position position="134"/>
    </location>
    <ligand>
        <name>FMN</name>
        <dbReference type="ChEBI" id="CHEBI:58210"/>
    </ligand>
</feature>
<keyword evidence="13" id="KW-0547">Nucleotide-binding</keyword>
<name>A0A4Z0WKZ6_9GAMM</name>
<protein>
    <recommendedName>
        <fullName evidence="10">tRNA-dihydrouridine(20/20a) synthase</fullName>
        <ecNumber evidence="10">1.3.1.91</ecNumber>
    </recommendedName>
    <alternativeName>
        <fullName evidence="10">U20-specific dihydrouridine synthase</fullName>
        <shortName evidence="10">U20-specific Dus</shortName>
    </alternativeName>
    <alternativeName>
        <fullName evidence="10">tRNA-dihydrouridine synthase A</fullName>
    </alternativeName>
</protein>
<dbReference type="Gene3D" id="1.20.120.1460">
    <property type="match status" value="1"/>
</dbReference>
<feature type="site" description="Interacts with tRNA; defines subfamily-specific binding signature" evidence="10">
    <location>
        <position position="297"/>
    </location>
</feature>
<comment type="catalytic activity">
    <reaction evidence="10">
        <text>5,6-dihydrouridine(20) in tRNA + NADP(+) = uridine(20) in tRNA + NADPH + H(+)</text>
        <dbReference type="Rhea" id="RHEA:53336"/>
        <dbReference type="Rhea" id="RHEA-COMP:13533"/>
        <dbReference type="Rhea" id="RHEA-COMP:13534"/>
        <dbReference type="ChEBI" id="CHEBI:15378"/>
        <dbReference type="ChEBI" id="CHEBI:57783"/>
        <dbReference type="ChEBI" id="CHEBI:58349"/>
        <dbReference type="ChEBI" id="CHEBI:65315"/>
        <dbReference type="ChEBI" id="CHEBI:74443"/>
        <dbReference type="EC" id="1.3.1.91"/>
    </reaction>
</comment>
<feature type="binding site" evidence="10 13">
    <location>
        <begin position="12"/>
        <end position="14"/>
    </location>
    <ligand>
        <name>FMN</name>
        <dbReference type="ChEBI" id="CHEBI:58210"/>
    </ligand>
</feature>
<sequence>MAELDRRFCTAPMMDWTDRHCRWFWRQLTRHAVLYTEMVTTGALIHADPTRFLRFRAEESPVALQLGGSDPQDLAHCARLAEQWGYDEVNLNVGCPSDRVQNGMIGAVLMGHAQRVRDAVAAMRQDVDLPVTVKHRIGIDDLDSYEFLADFVGTVAAGGCSTFIVHARKAHLQGLSPKENRDVPPLMPERVYQLKRDFPHLEIIINGGIQRADVAGHLQQVDGVMLGRAAWNQPLILADVDQRIYQDQTHPEPSALEAAERMVPYIEQELAAGERLHHVLKPLFNLFHHCPGARQYRRHLSEQAHRPDAGIEVFLDALSHVRRAPQRAPVAQAS</sequence>
<dbReference type="GO" id="GO:0102264">
    <property type="term" value="F:tRNA-dihydrouridine20 synthase activity"/>
    <property type="evidence" value="ECO:0007669"/>
    <property type="project" value="UniProtKB-EC"/>
</dbReference>
<evidence type="ECO:0000256" key="13">
    <source>
        <dbReference type="PIRSR" id="PIRSR006621-2"/>
    </source>
</evidence>
<dbReference type="GO" id="GO:0102266">
    <property type="term" value="F:tRNA-dihydrouridine20a synthase activity"/>
    <property type="evidence" value="ECO:0007669"/>
    <property type="project" value="RHEA"/>
</dbReference>
<organism evidence="15 16">
    <name type="scientific">Natronospirillum operosum</name>
    <dbReference type="NCBI Taxonomy" id="2759953"/>
    <lineage>
        <taxon>Bacteria</taxon>
        <taxon>Pseudomonadati</taxon>
        <taxon>Pseudomonadota</taxon>
        <taxon>Gammaproteobacteria</taxon>
        <taxon>Oceanospirillales</taxon>
        <taxon>Natronospirillaceae</taxon>
        <taxon>Natronospirillum</taxon>
    </lineage>
</organism>
<comment type="similarity">
    <text evidence="10">Belongs to the Dus family. DusA subfamily.</text>
</comment>
<dbReference type="CDD" id="cd02801">
    <property type="entry name" value="DUS_like_FMN"/>
    <property type="match status" value="1"/>
</dbReference>
<keyword evidence="4 10" id="KW-0288">FMN</keyword>
<feature type="site" description="Interacts with tRNA; defines subfamily-specific binding signature" evidence="10">
    <location>
        <position position="294"/>
    </location>
</feature>
<dbReference type="PROSITE" id="PS01136">
    <property type="entry name" value="UPF0034"/>
    <property type="match status" value="1"/>
</dbReference>
<proteinExistence type="inferred from homology"/>
<feature type="site" description="Interacts with tRNA" evidence="10">
    <location>
        <position position="181"/>
    </location>
</feature>
<dbReference type="PIRSF" id="PIRSF006621">
    <property type="entry name" value="Dus"/>
    <property type="match status" value="1"/>
</dbReference>
<dbReference type="GO" id="GO:0050660">
    <property type="term" value="F:flavin adenine dinucleotide binding"/>
    <property type="evidence" value="ECO:0007669"/>
    <property type="project" value="InterPro"/>
</dbReference>
<keyword evidence="16" id="KW-1185">Reference proteome</keyword>
<dbReference type="InterPro" id="IPR035587">
    <property type="entry name" value="DUS-like_FMN-bd"/>
</dbReference>
<evidence type="ECO:0000256" key="6">
    <source>
        <dbReference type="ARBA" id="ARBA00022857"/>
    </source>
</evidence>
<dbReference type="RefSeq" id="WP_135481946.1">
    <property type="nucleotide sequence ID" value="NZ_SRMF01000001.1"/>
</dbReference>
<dbReference type="PANTHER" id="PTHR42907">
    <property type="entry name" value="FMN-LINKED OXIDOREDUCTASES SUPERFAMILY PROTEIN"/>
    <property type="match status" value="1"/>
</dbReference>
<dbReference type="InterPro" id="IPR013785">
    <property type="entry name" value="Aldolase_TIM"/>
</dbReference>
<dbReference type="SUPFAM" id="SSF51395">
    <property type="entry name" value="FMN-linked oxidoreductases"/>
    <property type="match status" value="1"/>
</dbReference>
<evidence type="ECO:0000256" key="12">
    <source>
        <dbReference type="PIRSR" id="PIRSR006621-1"/>
    </source>
</evidence>
<evidence type="ECO:0000256" key="8">
    <source>
        <dbReference type="ARBA" id="ARBA00023002"/>
    </source>
</evidence>
<keyword evidence="8 10" id="KW-0560">Oxidoreductase</keyword>
<evidence type="ECO:0000256" key="10">
    <source>
        <dbReference type="HAMAP-Rule" id="MF_02041"/>
    </source>
</evidence>
<dbReference type="NCBIfam" id="TIGR00742">
    <property type="entry name" value="yjbN"/>
    <property type="match status" value="1"/>
</dbReference>
<evidence type="ECO:0000256" key="4">
    <source>
        <dbReference type="ARBA" id="ARBA00022643"/>
    </source>
</evidence>
<feature type="domain" description="DUS-like FMN-binding" evidence="14">
    <location>
        <begin position="11"/>
        <end position="313"/>
    </location>
</feature>
<evidence type="ECO:0000256" key="2">
    <source>
        <dbReference type="ARBA" id="ARBA00022555"/>
    </source>
</evidence>
<feature type="site" description="Interacts with tRNA" evidence="10">
    <location>
        <position position="92"/>
    </location>
</feature>
<dbReference type="EMBL" id="SRMF01000001">
    <property type="protein sequence ID" value="TGG95905.1"/>
    <property type="molecule type" value="Genomic_DNA"/>
</dbReference>
<feature type="binding site" evidence="10 13">
    <location>
        <begin position="227"/>
        <end position="228"/>
    </location>
    <ligand>
        <name>FMN</name>
        <dbReference type="ChEBI" id="CHEBI:58210"/>
    </ligand>
</feature>
<evidence type="ECO:0000313" key="15">
    <source>
        <dbReference type="EMBL" id="TGG95905.1"/>
    </source>
</evidence>
<dbReference type="InterPro" id="IPR018517">
    <property type="entry name" value="tRNA_hU_synthase_CS"/>
</dbReference>
<comment type="catalytic activity">
    <reaction evidence="10">
        <text>5,6-dihydrouridine(20a) in tRNA + NADP(+) = uridine(20a) in tRNA + NADPH + H(+)</text>
        <dbReference type="Rhea" id="RHEA:53344"/>
        <dbReference type="Rhea" id="RHEA-COMP:13535"/>
        <dbReference type="Rhea" id="RHEA-COMP:13536"/>
        <dbReference type="ChEBI" id="CHEBI:15378"/>
        <dbReference type="ChEBI" id="CHEBI:57783"/>
        <dbReference type="ChEBI" id="CHEBI:58349"/>
        <dbReference type="ChEBI" id="CHEBI:65315"/>
        <dbReference type="ChEBI" id="CHEBI:74443"/>
    </reaction>
</comment>
<dbReference type="OrthoDB" id="9783413at2"/>
<dbReference type="NCBIfam" id="NF008774">
    <property type="entry name" value="PRK11815.1"/>
    <property type="match status" value="1"/>
</dbReference>
<comment type="function">
    <text evidence="9 10">Catalyzes the synthesis of 5,6-dihydrouridine (D), a modified base found in the D-loop of most tRNAs, via the reduction of the C5-C6 double bond in target uridines. Specifically modifies U20 and U20a in tRNAs.</text>
</comment>
<evidence type="ECO:0000256" key="3">
    <source>
        <dbReference type="ARBA" id="ARBA00022630"/>
    </source>
</evidence>
<dbReference type="HAMAP" id="MF_02041">
    <property type="entry name" value="DusA_subfam"/>
    <property type="match status" value="1"/>
</dbReference>
<accession>A0A4Z0WKZ6</accession>
<feature type="binding site" evidence="10 13">
    <location>
        <begin position="206"/>
        <end position="208"/>
    </location>
    <ligand>
        <name>FMN</name>
        <dbReference type="ChEBI" id="CHEBI:58210"/>
    </ligand>
</feature>
<comment type="similarity">
    <text evidence="11">Belongs to the dus family.</text>
</comment>
<dbReference type="GO" id="GO:0010181">
    <property type="term" value="F:FMN binding"/>
    <property type="evidence" value="ECO:0007669"/>
    <property type="project" value="UniProtKB-UniRule"/>
</dbReference>
<dbReference type="Proteomes" id="UP000297475">
    <property type="component" value="Unassembled WGS sequence"/>
</dbReference>
<keyword evidence="7 10" id="KW-0694">RNA-binding</keyword>
<keyword evidence="5 10" id="KW-0819">tRNA processing</keyword>
<keyword evidence="6 10" id="KW-0521">NADP</keyword>
<dbReference type="Gene3D" id="3.20.20.70">
    <property type="entry name" value="Aldolase class I"/>
    <property type="match status" value="1"/>
</dbReference>
<feature type="active site" description="Proton donor" evidence="10 12">
    <location>
        <position position="95"/>
    </location>
</feature>
<evidence type="ECO:0000256" key="9">
    <source>
        <dbReference type="ARBA" id="ARBA00058013"/>
    </source>
</evidence>
<feature type="binding site" evidence="10 13">
    <location>
        <position position="65"/>
    </location>
    <ligand>
        <name>FMN</name>
        <dbReference type="ChEBI" id="CHEBI:58210"/>
    </ligand>
</feature>
<dbReference type="GO" id="GO:0000049">
    <property type="term" value="F:tRNA binding"/>
    <property type="evidence" value="ECO:0007669"/>
    <property type="project" value="UniProtKB-UniRule"/>
</dbReference>
<comment type="catalytic activity">
    <reaction evidence="10">
        <text>5,6-dihydrouridine(20a) in tRNA + NAD(+) = uridine(20a) in tRNA + NADH + H(+)</text>
        <dbReference type="Rhea" id="RHEA:53348"/>
        <dbReference type="Rhea" id="RHEA-COMP:13535"/>
        <dbReference type="Rhea" id="RHEA-COMP:13536"/>
        <dbReference type="ChEBI" id="CHEBI:15378"/>
        <dbReference type="ChEBI" id="CHEBI:57540"/>
        <dbReference type="ChEBI" id="CHEBI:57945"/>
        <dbReference type="ChEBI" id="CHEBI:65315"/>
        <dbReference type="ChEBI" id="CHEBI:74443"/>
    </reaction>
</comment>
<keyword evidence="3 10" id="KW-0285">Flavoprotein</keyword>
<dbReference type="InterPro" id="IPR001269">
    <property type="entry name" value="DUS_fam"/>
</dbReference>
<evidence type="ECO:0000256" key="5">
    <source>
        <dbReference type="ARBA" id="ARBA00022694"/>
    </source>
</evidence>
<reference evidence="15 16" key="1">
    <citation type="submission" date="2019-04" db="EMBL/GenBank/DDBJ databases">
        <title>Natronospirillum operosus gen. nov., sp. nov., a haloalkaliphilic satellite isolated from decaying biomass of laboratory culture of cyanobacterium Geitlerinema sp. and proposal of Natronospirillaceae fam. nov. and Saccharospirillaceae fam. nov.</title>
        <authorList>
            <person name="Kevbrin V."/>
            <person name="Boltyanskaya Y."/>
            <person name="Koziaeva V."/>
            <person name="Grouzdev D.S."/>
            <person name="Park M."/>
            <person name="Cho J."/>
        </authorList>
    </citation>
    <scope>NUCLEOTIDE SEQUENCE [LARGE SCALE GENOMIC DNA]</scope>
    <source>
        <strain evidence="15 16">G-116</strain>
    </source>
</reference>
<comment type="cofactor">
    <cofactor evidence="1 10 11 13">
        <name>FMN</name>
        <dbReference type="ChEBI" id="CHEBI:58210"/>
    </cofactor>
</comment>
<feature type="binding site" evidence="10 13">
    <location>
        <position position="166"/>
    </location>
    <ligand>
        <name>FMN</name>
        <dbReference type="ChEBI" id="CHEBI:58210"/>
    </ligand>
</feature>
<evidence type="ECO:0000256" key="1">
    <source>
        <dbReference type="ARBA" id="ARBA00001917"/>
    </source>
</evidence>
<dbReference type="PANTHER" id="PTHR42907:SF1">
    <property type="entry name" value="FMN-LINKED OXIDOREDUCTASES SUPERFAMILY PROTEIN"/>
    <property type="match status" value="1"/>
</dbReference>
<evidence type="ECO:0000256" key="11">
    <source>
        <dbReference type="PIRNR" id="PIRNR006621"/>
    </source>
</evidence>
<evidence type="ECO:0000256" key="7">
    <source>
        <dbReference type="ARBA" id="ARBA00022884"/>
    </source>
</evidence>
<dbReference type="FunFam" id="3.20.20.70:FF:000083">
    <property type="entry name" value="tRNA-dihydrouridine(20/20a) synthase"/>
    <property type="match status" value="1"/>
</dbReference>
<gene>
    <name evidence="10 15" type="primary">dusA</name>
    <name evidence="15" type="ORF">E4656_05765</name>
</gene>
<evidence type="ECO:0000313" key="16">
    <source>
        <dbReference type="Proteomes" id="UP000297475"/>
    </source>
</evidence>
<evidence type="ECO:0000259" key="14">
    <source>
        <dbReference type="Pfam" id="PF01207"/>
    </source>
</evidence>